<dbReference type="EMBL" id="JASWJB010000032">
    <property type="protein sequence ID" value="KAK2608830.1"/>
    <property type="molecule type" value="Genomic_DNA"/>
</dbReference>
<evidence type="ECO:0000313" key="2">
    <source>
        <dbReference type="Proteomes" id="UP001251528"/>
    </source>
</evidence>
<sequence>MSGFAAYDGQKSMYEVHKFMGLGKPEMDYFITQVGMAAASFGVAKDDITAVANALNMTFNMACSPPATVIKSQGDQLQAICIDQSSCLKAQNAKCDSYAAVVKPSNATSTMSMSMTGTMTGTMTGSMSATGSMMPTNSNGMPASSTSGAAPTATANAAAANGYGFAAAAAGLAAFLL</sequence>
<gene>
    <name evidence="1" type="ORF">QQS21_002687</name>
</gene>
<evidence type="ECO:0000313" key="1">
    <source>
        <dbReference type="EMBL" id="KAK2608830.1"/>
    </source>
</evidence>
<name>A0AAJ0CXN2_9HYPO</name>
<comment type="caution">
    <text evidence="1">The sequence shown here is derived from an EMBL/GenBank/DDBJ whole genome shotgun (WGS) entry which is preliminary data.</text>
</comment>
<dbReference type="Proteomes" id="UP001251528">
    <property type="component" value="Unassembled WGS sequence"/>
</dbReference>
<dbReference type="AlphaFoldDB" id="A0AAJ0CXN2"/>
<organism evidence="1 2">
    <name type="scientific">Conoideocrella luteorostrata</name>
    <dbReference type="NCBI Taxonomy" id="1105319"/>
    <lineage>
        <taxon>Eukaryota</taxon>
        <taxon>Fungi</taxon>
        <taxon>Dikarya</taxon>
        <taxon>Ascomycota</taxon>
        <taxon>Pezizomycotina</taxon>
        <taxon>Sordariomycetes</taxon>
        <taxon>Hypocreomycetidae</taxon>
        <taxon>Hypocreales</taxon>
        <taxon>Clavicipitaceae</taxon>
        <taxon>Conoideocrella</taxon>
    </lineage>
</organism>
<keyword evidence="2" id="KW-1185">Reference proteome</keyword>
<protein>
    <submittedName>
        <fullName evidence="1">Uncharacterized protein</fullName>
    </submittedName>
</protein>
<reference evidence="1" key="1">
    <citation type="submission" date="2023-06" db="EMBL/GenBank/DDBJ databases">
        <title>Conoideocrella luteorostrata (Hypocreales: Clavicipitaceae), a potential biocontrol fungus for elongate hemlock scale in United States Christmas tree production areas.</title>
        <authorList>
            <person name="Barrett H."/>
            <person name="Lovett B."/>
            <person name="Macias A.M."/>
            <person name="Stajich J.E."/>
            <person name="Kasson M.T."/>
        </authorList>
    </citation>
    <scope>NUCLEOTIDE SEQUENCE</scope>
    <source>
        <strain evidence="1">ARSEF 14590</strain>
    </source>
</reference>
<accession>A0AAJ0CXN2</accession>
<proteinExistence type="predicted"/>